<dbReference type="Proteomes" id="UP000821853">
    <property type="component" value="Chromosome 2"/>
</dbReference>
<comment type="caution">
    <text evidence="1">The sequence shown here is derived from an EMBL/GenBank/DDBJ whole genome shotgun (WGS) entry which is preliminary data.</text>
</comment>
<gene>
    <name evidence="1" type="ORF">HPB48_000020</name>
</gene>
<dbReference type="OrthoDB" id="6503215at2759"/>
<reference evidence="1 2" key="1">
    <citation type="journal article" date="2020" name="Cell">
        <title>Large-Scale Comparative Analyses of Tick Genomes Elucidate Their Genetic Diversity and Vector Capacities.</title>
        <authorList>
            <consortium name="Tick Genome and Microbiome Consortium (TIGMIC)"/>
            <person name="Jia N."/>
            <person name="Wang J."/>
            <person name="Shi W."/>
            <person name="Du L."/>
            <person name="Sun Y."/>
            <person name="Zhan W."/>
            <person name="Jiang J.F."/>
            <person name="Wang Q."/>
            <person name="Zhang B."/>
            <person name="Ji P."/>
            <person name="Bell-Sakyi L."/>
            <person name="Cui X.M."/>
            <person name="Yuan T.T."/>
            <person name="Jiang B.G."/>
            <person name="Yang W.F."/>
            <person name="Lam T.T."/>
            <person name="Chang Q.C."/>
            <person name="Ding S.J."/>
            <person name="Wang X.J."/>
            <person name="Zhu J.G."/>
            <person name="Ruan X.D."/>
            <person name="Zhao L."/>
            <person name="Wei J.T."/>
            <person name="Ye R.Z."/>
            <person name="Que T.C."/>
            <person name="Du C.H."/>
            <person name="Zhou Y.H."/>
            <person name="Cheng J.X."/>
            <person name="Dai P.F."/>
            <person name="Guo W.B."/>
            <person name="Han X.H."/>
            <person name="Huang E.J."/>
            <person name="Li L.F."/>
            <person name="Wei W."/>
            <person name="Gao Y.C."/>
            <person name="Liu J.Z."/>
            <person name="Shao H.Z."/>
            <person name="Wang X."/>
            <person name="Wang C.C."/>
            <person name="Yang T.C."/>
            <person name="Huo Q.B."/>
            <person name="Li W."/>
            <person name="Chen H.Y."/>
            <person name="Chen S.E."/>
            <person name="Zhou L.G."/>
            <person name="Ni X.B."/>
            <person name="Tian J.H."/>
            <person name="Sheng Y."/>
            <person name="Liu T."/>
            <person name="Pan Y.S."/>
            <person name="Xia L.Y."/>
            <person name="Li J."/>
            <person name="Zhao F."/>
            <person name="Cao W.C."/>
        </authorList>
    </citation>
    <scope>NUCLEOTIDE SEQUENCE [LARGE SCALE GENOMIC DNA]</scope>
    <source>
        <strain evidence="1">HaeL-2018</strain>
    </source>
</reference>
<dbReference type="EMBL" id="JABSTR010000004">
    <property type="protein sequence ID" value="KAH9366747.1"/>
    <property type="molecule type" value="Genomic_DNA"/>
</dbReference>
<name>A0A9J6FVG4_HAELO</name>
<proteinExistence type="predicted"/>
<keyword evidence="2" id="KW-1185">Reference proteome</keyword>
<evidence type="ECO:0000313" key="1">
    <source>
        <dbReference type="EMBL" id="KAH9366747.1"/>
    </source>
</evidence>
<organism evidence="1 2">
    <name type="scientific">Haemaphysalis longicornis</name>
    <name type="common">Bush tick</name>
    <dbReference type="NCBI Taxonomy" id="44386"/>
    <lineage>
        <taxon>Eukaryota</taxon>
        <taxon>Metazoa</taxon>
        <taxon>Ecdysozoa</taxon>
        <taxon>Arthropoda</taxon>
        <taxon>Chelicerata</taxon>
        <taxon>Arachnida</taxon>
        <taxon>Acari</taxon>
        <taxon>Parasitiformes</taxon>
        <taxon>Ixodida</taxon>
        <taxon>Ixodoidea</taxon>
        <taxon>Ixodidae</taxon>
        <taxon>Haemaphysalinae</taxon>
        <taxon>Haemaphysalis</taxon>
    </lineage>
</organism>
<protein>
    <submittedName>
        <fullName evidence="1">Uncharacterized protein</fullName>
    </submittedName>
</protein>
<accession>A0A9J6FVG4</accession>
<dbReference type="AlphaFoldDB" id="A0A9J6FVG4"/>
<dbReference type="VEuPathDB" id="VectorBase:HLOH_064158"/>
<sequence length="64" mass="7295">MRIVELSPQNYSQRAVSAVTNRPLKAVNNRIIQGYRKDRRIRDAPRKVRPRVTILGHGDNTGGK</sequence>
<evidence type="ECO:0000313" key="2">
    <source>
        <dbReference type="Proteomes" id="UP000821853"/>
    </source>
</evidence>